<keyword evidence="8 12" id="KW-0539">Nucleus</keyword>
<evidence type="ECO:0000313" key="15">
    <source>
        <dbReference type="Proteomes" id="UP000184073"/>
    </source>
</evidence>
<comment type="similarity">
    <text evidence="11">Belongs to the MCM family.</text>
</comment>
<dbReference type="InterPro" id="IPR003593">
    <property type="entry name" value="AAA+_ATPase"/>
</dbReference>
<dbReference type="Pfam" id="PF17207">
    <property type="entry name" value="MCM_OB"/>
    <property type="match status" value="1"/>
</dbReference>
<dbReference type="OrthoDB" id="3207464at2759"/>
<evidence type="ECO:0000256" key="12">
    <source>
        <dbReference type="RuleBase" id="RU365012"/>
    </source>
</evidence>
<dbReference type="SMART" id="SM00382">
    <property type="entry name" value="AAA"/>
    <property type="match status" value="1"/>
</dbReference>
<dbReference type="InterPro" id="IPR031327">
    <property type="entry name" value="MCM"/>
</dbReference>
<dbReference type="FunFam" id="3.40.50.300:FF:000288">
    <property type="entry name" value="DNA replication licensing factor MCM7"/>
    <property type="match status" value="1"/>
</dbReference>
<organism evidence="14 15">
    <name type="scientific">Aspergillus versicolor CBS 583.65</name>
    <dbReference type="NCBI Taxonomy" id="1036611"/>
    <lineage>
        <taxon>Eukaryota</taxon>
        <taxon>Fungi</taxon>
        <taxon>Dikarya</taxon>
        <taxon>Ascomycota</taxon>
        <taxon>Pezizomycotina</taxon>
        <taxon>Eurotiomycetes</taxon>
        <taxon>Eurotiomycetidae</taxon>
        <taxon>Eurotiales</taxon>
        <taxon>Aspergillaceae</taxon>
        <taxon>Aspergillus</taxon>
        <taxon>Aspergillus subgen. Nidulantes</taxon>
    </lineage>
</organism>
<evidence type="ECO:0000256" key="4">
    <source>
        <dbReference type="ARBA" id="ARBA00022801"/>
    </source>
</evidence>
<dbReference type="Gene3D" id="2.20.28.10">
    <property type="match status" value="1"/>
</dbReference>
<dbReference type="SUPFAM" id="SSF52540">
    <property type="entry name" value="P-loop containing nucleoside triphosphate hydrolases"/>
    <property type="match status" value="1"/>
</dbReference>
<dbReference type="AlphaFoldDB" id="A0A1L9PIG5"/>
<dbReference type="GO" id="GO:0042555">
    <property type="term" value="C:MCM complex"/>
    <property type="evidence" value="ECO:0007669"/>
    <property type="project" value="InterPro"/>
</dbReference>
<keyword evidence="3 11" id="KW-0547">Nucleotide-binding</keyword>
<dbReference type="FunFam" id="2.20.28.10:FF:000004">
    <property type="entry name" value="DNA replication licensing factor MCM7"/>
    <property type="match status" value="1"/>
</dbReference>
<dbReference type="GO" id="GO:0006270">
    <property type="term" value="P:DNA replication initiation"/>
    <property type="evidence" value="ECO:0007669"/>
    <property type="project" value="InterPro"/>
</dbReference>
<keyword evidence="2 12" id="KW-0235">DNA replication</keyword>
<sequence length="810" mass="90239">MALNQYPAPVDYNGQLDAFKDFLKHFKTLESASASAATEAIEDLNLDEDGTSDEYDFMDDADESGAQTRGARRNKEPKLKYMQMLQDVADRERSDILIELDDLITYERSLPEEVDLKLSNSVQKNAKRYVEIISQAVDAVMPKESKEITFKDDVLDVIMSQREKRNEAMTMAAEAEMDPALPAAMFPAELTRRYTLNFKPLTPSGSSSERASKALAVRNVRAEHLGNLITVRGITTRVSDVKPAVQINAYTCDRCGNEVFQPVTTKQFTPMTECVSPECKENNTKGQLFLSTRASKFIPFQEVKIQEMADQVPVGHIPRTMTVNCSGSLTRQLNPGDMVDIAGIFLPTPYTGFRAIRAGLLTDTYLEAQHVTQHKKSYTDIGMDSRTLRKIEKYQNSGNMYEYLARSIAPEIYGHLDVKKALLLLLIGGVTKEMGDGMHIRGDINICLMGDPGVAKSQLLKYIAKVAPRGVYTTGRGSSGVGLTAAVMRDPVTDEMVLEGGALVLADNGICCIDEFDKMEDGDRTAIHEVMEQQTISISKAGITTTLNARTSILAAANPLYGRYNPRVSPVENINLPAALLSRFDVMFLILDTPSQEGDEELANHVTYVHMHNKHPENEDAGVIFSPHEVRQYIAKARTYRPVVPSRISDYMVGAYVQMRKRQKRDEANKKQFSHVTPRTLLGVVRISQALARLRFSEEVETSDVDEALRLVEVSRASLSNDSQGHLDQTPTSKIYNLIRSMHESGAAAVGDGEEGELNLRRIRERVLAKGFTEDQLSTTIEEYQSSNIWQVIANGTRLVFLDNVDDMDM</sequence>
<dbReference type="PROSITE" id="PS50051">
    <property type="entry name" value="MCM_2"/>
    <property type="match status" value="1"/>
</dbReference>
<evidence type="ECO:0000256" key="6">
    <source>
        <dbReference type="ARBA" id="ARBA00022840"/>
    </source>
</evidence>
<evidence type="ECO:0000259" key="13">
    <source>
        <dbReference type="PROSITE" id="PS50051"/>
    </source>
</evidence>
<dbReference type="GO" id="GO:0016887">
    <property type="term" value="F:ATP hydrolysis activity"/>
    <property type="evidence" value="ECO:0007669"/>
    <property type="project" value="RHEA"/>
</dbReference>
<dbReference type="SMART" id="SM00350">
    <property type="entry name" value="MCM"/>
    <property type="match status" value="1"/>
</dbReference>
<dbReference type="InterPro" id="IPR008050">
    <property type="entry name" value="MCM7"/>
</dbReference>
<evidence type="ECO:0000256" key="9">
    <source>
        <dbReference type="ARBA" id="ARBA00023306"/>
    </source>
</evidence>
<dbReference type="VEuPathDB" id="FungiDB:ASPVEDRAFT_71342"/>
<dbReference type="GO" id="GO:0005524">
    <property type="term" value="F:ATP binding"/>
    <property type="evidence" value="ECO:0007669"/>
    <property type="project" value="UniProtKB-KW"/>
</dbReference>
<keyword evidence="4 12" id="KW-0378">Hydrolase</keyword>
<keyword evidence="9 12" id="KW-0131">Cell cycle</keyword>
<evidence type="ECO:0000256" key="1">
    <source>
        <dbReference type="ARBA" id="ARBA00004123"/>
    </source>
</evidence>
<dbReference type="CDD" id="cd17758">
    <property type="entry name" value="MCM7"/>
    <property type="match status" value="1"/>
</dbReference>
<dbReference type="GO" id="GO:0031261">
    <property type="term" value="C:DNA replication preinitiation complex"/>
    <property type="evidence" value="ECO:0007669"/>
    <property type="project" value="UniProtKB-ARBA"/>
</dbReference>
<evidence type="ECO:0000256" key="10">
    <source>
        <dbReference type="ARBA" id="ARBA00048432"/>
    </source>
</evidence>
<evidence type="ECO:0000313" key="14">
    <source>
        <dbReference type="EMBL" id="OJJ01236.1"/>
    </source>
</evidence>
<protein>
    <recommendedName>
        <fullName evidence="12">DNA replication licensing factor MCM7</fullName>
        <ecNumber evidence="12">3.6.4.12</ecNumber>
    </recommendedName>
</protein>
<keyword evidence="15" id="KW-1185">Reference proteome</keyword>
<evidence type="ECO:0000256" key="3">
    <source>
        <dbReference type="ARBA" id="ARBA00022741"/>
    </source>
</evidence>
<dbReference type="EMBL" id="KV878128">
    <property type="protein sequence ID" value="OJJ01236.1"/>
    <property type="molecule type" value="Genomic_DNA"/>
</dbReference>
<dbReference type="PRINTS" id="PR01657">
    <property type="entry name" value="MCMFAMILY"/>
</dbReference>
<reference evidence="15" key="1">
    <citation type="journal article" date="2017" name="Genome Biol.">
        <title>Comparative genomics reveals high biological diversity and specific adaptations in the industrially and medically important fungal genus Aspergillus.</title>
        <authorList>
            <person name="de Vries R.P."/>
            <person name="Riley R."/>
            <person name="Wiebenga A."/>
            <person name="Aguilar-Osorio G."/>
            <person name="Amillis S."/>
            <person name="Uchima C.A."/>
            <person name="Anderluh G."/>
            <person name="Asadollahi M."/>
            <person name="Askin M."/>
            <person name="Barry K."/>
            <person name="Battaglia E."/>
            <person name="Bayram O."/>
            <person name="Benocci T."/>
            <person name="Braus-Stromeyer S.A."/>
            <person name="Caldana C."/>
            <person name="Canovas D."/>
            <person name="Cerqueira G.C."/>
            <person name="Chen F."/>
            <person name="Chen W."/>
            <person name="Choi C."/>
            <person name="Clum A."/>
            <person name="Dos Santos R.A."/>
            <person name="Damasio A.R."/>
            <person name="Diallinas G."/>
            <person name="Emri T."/>
            <person name="Fekete E."/>
            <person name="Flipphi M."/>
            <person name="Freyberg S."/>
            <person name="Gallo A."/>
            <person name="Gournas C."/>
            <person name="Habgood R."/>
            <person name="Hainaut M."/>
            <person name="Harispe M.L."/>
            <person name="Henrissat B."/>
            <person name="Hilden K.S."/>
            <person name="Hope R."/>
            <person name="Hossain A."/>
            <person name="Karabika E."/>
            <person name="Karaffa L."/>
            <person name="Karanyi Z."/>
            <person name="Krasevec N."/>
            <person name="Kuo A."/>
            <person name="Kusch H."/>
            <person name="LaButti K."/>
            <person name="Lagendijk E.L."/>
            <person name="Lapidus A."/>
            <person name="Levasseur A."/>
            <person name="Lindquist E."/>
            <person name="Lipzen A."/>
            <person name="Logrieco A.F."/>
            <person name="MacCabe A."/>
            <person name="Maekelae M.R."/>
            <person name="Malavazi I."/>
            <person name="Melin P."/>
            <person name="Meyer V."/>
            <person name="Mielnichuk N."/>
            <person name="Miskei M."/>
            <person name="Molnar A.P."/>
            <person name="Mule G."/>
            <person name="Ngan C.Y."/>
            <person name="Orejas M."/>
            <person name="Orosz E."/>
            <person name="Ouedraogo J.P."/>
            <person name="Overkamp K.M."/>
            <person name="Park H.-S."/>
            <person name="Perrone G."/>
            <person name="Piumi F."/>
            <person name="Punt P.J."/>
            <person name="Ram A.F."/>
            <person name="Ramon A."/>
            <person name="Rauscher S."/>
            <person name="Record E."/>
            <person name="Riano-Pachon D.M."/>
            <person name="Robert V."/>
            <person name="Roehrig J."/>
            <person name="Ruller R."/>
            <person name="Salamov A."/>
            <person name="Salih N.S."/>
            <person name="Samson R.A."/>
            <person name="Sandor E."/>
            <person name="Sanguinetti M."/>
            <person name="Schuetze T."/>
            <person name="Sepcic K."/>
            <person name="Shelest E."/>
            <person name="Sherlock G."/>
            <person name="Sophianopoulou V."/>
            <person name="Squina F.M."/>
            <person name="Sun H."/>
            <person name="Susca A."/>
            <person name="Todd R.B."/>
            <person name="Tsang A."/>
            <person name="Unkles S.E."/>
            <person name="van de Wiele N."/>
            <person name="van Rossen-Uffink D."/>
            <person name="Oliveira J.V."/>
            <person name="Vesth T.C."/>
            <person name="Visser J."/>
            <person name="Yu J.-H."/>
            <person name="Zhou M."/>
            <person name="Andersen M.R."/>
            <person name="Archer D.B."/>
            <person name="Baker S.E."/>
            <person name="Benoit I."/>
            <person name="Brakhage A.A."/>
            <person name="Braus G.H."/>
            <person name="Fischer R."/>
            <person name="Frisvad J.C."/>
            <person name="Goldman G.H."/>
            <person name="Houbraken J."/>
            <person name="Oakley B."/>
            <person name="Pocsi I."/>
            <person name="Scazzocchio C."/>
            <person name="Seiboth B."/>
            <person name="vanKuyk P.A."/>
            <person name="Wortman J."/>
            <person name="Dyer P.S."/>
            <person name="Grigoriev I.V."/>
        </authorList>
    </citation>
    <scope>NUCLEOTIDE SEQUENCE [LARGE SCALE GENOMIC DNA]</scope>
    <source>
        <strain evidence="15">CBS 583.65</strain>
    </source>
</reference>
<dbReference type="Pfam" id="PF00493">
    <property type="entry name" value="MCM"/>
    <property type="match status" value="1"/>
</dbReference>
<dbReference type="PANTHER" id="PTHR11630:SF26">
    <property type="entry name" value="DNA REPLICATION LICENSING FACTOR MCM7"/>
    <property type="match status" value="1"/>
</dbReference>
<evidence type="ECO:0000256" key="7">
    <source>
        <dbReference type="ARBA" id="ARBA00023125"/>
    </source>
</evidence>
<dbReference type="PRINTS" id="PR01663">
    <property type="entry name" value="MCMPROTEIN7"/>
</dbReference>
<keyword evidence="5 12" id="KW-0347">Helicase</keyword>
<dbReference type="InterPro" id="IPR012340">
    <property type="entry name" value="NA-bd_OB-fold"/>
</dbReference>
<keyword evidence="6 11" id="KW-0067">ATP-binding</keyword>
<dbReference type="InterPro" id="IPR033762">
    <property type="entry name" value="MCM_OB"/>
</dbReference>
<dbReference type="InterPro" id="IPR027417">
    <property type="entry name" value="P-loop_NTPase"/>
</dbReference>
<evidence type="ECO:0000256" key="11">
    <source>
        <dbReference type="RuleBase" id="RU004070"/>
    </source>
</evidence>
<evidence type="ECO:0000256" key="8">
    <source>
        <dbReference type="ARBA" id="ARBA00023242"/>
    </source>
</evidence>
<dbReference type="Proteomes" id="UP000184073">
    <property type="component" value="Unassembled WGS sequence"/>
</dbReference>
<comment type="function">
    <text evidence="12">Acts as component of the MCM2-7 complex (MCM complex) which is the replicative helicase essential for 'once per cell cycle' DNA replication initiation and elongation in eukaryotic cells. The active ATPase sites in the MCM2-7 ring are formed through the interaction surfaces of two neighboring subunits such that a critical structure of a conserved arginine finger motif is provided in trans relative to the ATP-binding site of the Walker A box of the adjacent subunit. The six ATPase active sites, however, are likely to contribute differentially to the complex helicase activity.</text>
</comment>
<dbReference type="GO" id="GO:0017116">
    <property type="term" value="F:single-stranded DNA helicase activity"/>
    <property type="evidence" value="ECO:0007669"/>
    <property type="project" value="TreeGrafter"/>
</dbReference>
<dbReference type="Pfam" id="PF24901">
    <property type="entry name" value="WHD_MCM7"/>
    <property type="match status" value="1"/>
</dbReference>
<dbReference type="InterPro" id="IPR027925">
    <property type="entry name" value="MCM_N"/>
</dbReference>
<gene>
    <name evidence="12" type="primary">MCM7</name>
    <name evidence="14" type="ORF">ASPVEDRAFT_71342</name>
</gene>
<evidence type="ECO:0000256" key="5">
    <source>
        <dbReference type="ARBA" id="ARBA00022806"/>
    </source>
</evidence>
<keyword evidence="7 11" id="KW-0238">DNA-binding</keyword>
<dbReference type="PANTHER" id="PTHR11630">
    <property type="entry name" value="DNA REPLICATION LICENSING FACTOR MCM FAMILY MEMBER"/>
    <property type="match status" value="1"/>
</dbReference>
<dbReference type="STRING" id="1036611.A0A1L9PIG5"/>
<dbReference type="GO" id="GO:0006271">
    <property type="term" value="P:DNA strand elongation involved in DNA replication"/>
    <property type="evidence" value="ECO:0007669"/>
    <property type="project" value="TreeGrafter"/>
</dbReference>
<dbReference type="GO" id="GO:0000727">
    <property type="term" value="P:double-strand break repair via break-induced replication"/>
    <property type="evidence" value="ECO:0007669"/>
    <property type="project" value="TreeGrafter"/>
</dbReference>
<dbReference type="GO" id="GO:0005656">
    <property type="term" value="C:nuclear pre-replicative complex"/>
    <property type="evidence" value="ECO:0007669"/>
    <property type="project" value="UniProtKB-ARBA"/>
</dbReference>
<dbReference type="Gene3D" id="2.40.50.140">
    <property type="entry name" value="Nucleic acid-binding proteins"/>
    <property type="match status" value="1"/>
</dbReference>
<accession>A0A1L9PIG5</accession>
<dbReference type="GO" id="GO:0006279">
    <property type="term" value="P:premeiotic DNA replication"/>
    <property type="evidence" value="ECO:0007669"/>
    <property type="project" value="UniProtKB-ARBA"/>
</dbReference>
<dbReference type="GO" id="GO:0097373">
    <property type="term" value="C:MCM core complex"/>
    <property type="evidence" value="ECO:0007669"/>
    <property type="project" value="UniProtKB-ARBA"/>
</dbReference>
<dbReference type="PROSITE" id="PS00847">
    <property type="entry name" value="MCM_1"/>
    <property type="match status" value="1"/>
</dbReference>
<dbReference type="GO" id="GO:0043596">
    <property type="term" value="C:nuclear replication fork"/>
    <property type="evidence" value="ECO:0007669"/>
    <property type="project" value="UniProtKB-ARBA"/>
</dbReference>
<evidence type="ECO:0000256" key="2">
    <source>
        <dbReference type="ARBA" id="ARBA00022705"/>
    </source>
</evidence>
<comment type="catalytic activity">
    <reaction evidence="10">
        <text>ATP + H2O = ADP + phosphate + H(+)</text>
        <dbReference type="Rhea" id="RHEA:13065"/>
        <dbReference type="ChEBI" id="CHEBI:15377"/>
        <dbReference type="ChEBI" id="CHEBI:15378"/>
        <dbReference type="ChEBI" id="CHEBI:30616"/>
        <dbReference type="ChEBI" id="CHEBI:43474"/>
        <dbReference type="ChEBI" id="CHEBI:456216"/>
        <dbReference type="EC" id="3.6.4.12"/>
    </reaction>
    <physiologicalReaction direction="left-to-right" evidence="10">
        <dbReference type="Rhea" id="RHEA:13066"/>
    </physiologicalReaction>
</comment>
<dbReference type="SUPFAM" id="SSF50249">
    <property type="entry name" value="Nucleic acid-binding proteins"/>
    <property type="match status" value="1"/>
</dbReference>
<name>A0A1L9PIG5_ASPVE</name>
<dbReference type="Gene3D" id="3.40.50.300">
    <property type="entry name" value="P-loop containing nucleotide triphosphate hydrolases"/>
    <property type="match status" value="1"/>
</dbReference>
<dbReference type="EC" id="3.6.4.12" evidence="12"/>
<dbReference type="InterPro" id="IPR001208">
    <property type="entry name" value="MCM_dom"/>
</dbReference>
<dbReference type="Pfam" id="PF17855">
    <property type="entry name" value="MCM_lid"/>
    <property type="match status" value="1"/>
</dbReference>
<dbReference type="InterPro" id="IPR041562">
    <property type="entry name" value="MCM_lid"/>
</dbReference>
<dbReference type="InterPro" id="IPR018525">
    <property type="entry name" value="MCM_CS"/>
</dbReference>
<dbReference type="GO" id="GO:0003697">
    <property type="term" value="F:single-stranded DNA binding"/>
    <property type="evidence" value="ECO:0007669"/>
    <property type="project" value="TreeGrafter"/>
</dbReference>
<proteinExistence type="inferred from homology"/>
<comment type="subcellular location">
    <subcellularLocation>
        <location evidence="1 12">Nucleus</location>
    </subcellularLocation>
</comment>
<feature type="domain" description="MCM C-terminal AAA(+) ATPase" evidence="13">
    <location>
        <begin position="400"/>
        <end position="606"/>
    </location>
</feature>
<dbReference type="Pfam" id="PF14551">
    <property type="entry name" value="MCM_N"/>
    <property type="match status" value="1"/>
</dbReference>